<reference evidence="2" key="2">
    <citation type="journal article" date="2019" name="IMA Fungus">
        <title>Genome sequencing and comparison of five Tilletia species to identify candidate genes for the detection of regulated species infecting wheat.</title>
        <authorList>
            <person name="Nguyen H.D.T."/>
            <person name="Sultana T."/>
            <person name="Kesanakurti P."/>
            <person name="Hambleton S."/>
        </authorList>
    </citation>
    <scope>NUCLEOTIDE SEQUENCE</scope>
    <source>
        <strain evidence="2">DAOMC 236416</strain>
    </source>
</reference>
<name>A0A8T8SAY6_9BASI</name>
<sequence length="178" mass="18522">MRPIMDSSLRVVECQTEVAMDTSMMPAIPAAQPDGPGQHMYPPSMSTTGIRGMNPQVTGGGHSGLNHSSRARERGGGNVASPMAASNWGQARPISQNLIGPIPTNGARLSSTSERFVDQRQGMSASARARSHAGSGSTDPLQTPRGPSPVDNFLGSVGVRSGGRGGHQHGGTPYRPIR</sequence>
<feature type="compositionally biased region" description="Polar residues" evidence="1">
    <location>
        <begin position="87"/>
        <end position="98"/>
    </location>
</feature>
<evidence type="ECO:0000313" key="3">
    <source>
        <dbReference type="Proteomes" id="UP000077521"/>
    </source>
</evidence>
<evidence type="ECO:0000256" key="1">
    <source>
        <dbReference type="SAM" id="MobiDB-lite"/>
    </source>
</evidence>
<dbReference type="EMBL" id="LWDF02002377">
    <property type="protein sequence ID" value="KAE8236139.1"/>
    <property type="molecule type" value="Genomic_DNA"/>
</dbReference>
<feature type="region of interest" description="Disordered" evidence="1">
    <location>
        <begin position="59"/>
        <end position="178"/>
    </location>
</feature>
<dbReference type="AlphaFoldDB" id="A0A8T8SAY6"/>
<dbReference type="Proteomes" id="UP000077521">
    <property type="component" value="Unassembled WGS sequence"/>
</dbReference>
<accession>A0A8T8SAY6</accession>
<comment type="caution">
    <text evidence="2">The sequence shown here is derived from an EMBL/GenBank/DDBJ whole genome shotgun (WGS) entry which is preliminary data.</text>
</comment>
<feature type="compositionally biased region" description="Low complexity" evidence="1">
    <location>
        <begin position="124"/>
        <end position="137"/>
    </location>
</feature>
<organism evidence="2 3">
    <name type="scientific">Tilletia indica</name>
    <dbReference type="NCBI Taxonomy" id="43049"/>
    <lineage>
        <taxon>Eukaryota</taxon>
        <taxon>Fungi</taxon>
        <taxon>Dikarya</taxon>
        <taxon>Basidiomycota</taxon>
        <taxon>Ustilaginomycotina</taxon>
        <taxon>Exobasidiomycetes</taxon>
        <taxon>Tilletiales</taxon>
        <taxon>Tilletiaceae</taxon>
        <taxon>Tilletia</taxon>
    </lineage>
</organism>
<gene>
    <name evidence="2" type="ORF">A4X13_0g9251</name>
</gene>
<proteinExistence type="predicted"/>
<reference evidence="2" key="1">
    <citation type="submission" date="2016-04" db="EMBL/GenBank/DDBJ databases">
        <authorList>
            <person name="Nguyen H.D."/>
            <person name="Samba Siva P."/>
            <person name="Cullis J."/>
            <person name="Levesque C.A."/>
            <person name="Hambleton S."/>
        </authorList>
    </citation>
    <scope>NUCLEOTIDE SEQUENCE</scope>
    <source>
        <strain evidence="2">DAOMC 236416</strain>
    </source>
</reference>
<keyword evidence="3" id="KW-1185">Reference proteome</keyword>
<protein>
    <submittedName>
        <fullName evidence="2">Uncharacterized protein</fullName>
    </submittedName>
</protein>
<evidence type="ECO:0000313" key="2">
    <source>
        <dbReference type="EMBL" id="KAE8236139.1"/>
    </source>
</evidence>
<feature type="compositionally biased region" description="Gly residues" evidence="1">
    <location>
        <begin position="160"/>
        <end position="169"/>
    </location>
</feature>